<sequence length="109" mass="12460">MVHLPHRDRRHNLEPKQLETTGNVQAISGCHASLEVSYGDTVIPIHAVSVSERHPPRILSRGLDFGPTTHFVLQYWEMSMKIWAIRKARSSLPQTDYSSHTRTVIHKPD</sequence>
<dbReference type="PROSITE" id="PS51257">
    <property type="entry name" value="PROKAR_LIPOPROTEIN"/>
    <property type="match status" value="1"/>
</dbReference>
<evidence type="ECO:0000313" key="3">
    <source>
        <dbReference type="Proteomes" id="UP000186922"/>
    </source>
</evidence>
<reference evidence="2 3" key="1">
    <citation type="journal article" date="2016" name="Nat. Commun.">
        <title>Extremotolerant tardigrade genome and improved radiotolerance of human cultured cells by tardigrade-unique protein.</title>
        <authorList>
            <person name="Hashimoto T."/>
            <person name="Horikawa D.D."/>
            <person name="Saito Y."/>
            <person name="Kuwahara H."/>
            <person name="Kozuka-Hata H."/>
            <person name="Shin-I T."/>
            <person name="Minakuchi Y."/>
            <person name="Ohishi K."/>
            <person name="Motoyama A."/>
            <person name="Aizu T."/>
            <person name="Enomoto A."/>
            <person name="Kondo K."/>
            <person name="Tanaka S."/>
            <person name="Hara Y."/>
            <person name="Koshikawa S."/>
            <person name="Sagara H."/>
            <person name="Miura T."/>
            <person name="Yokobori S."/>
            <person name="Miyagawa K."/>
            <person name="Suzuki Y."/>
            <person name="Kubo T."/>
            <person name="Oyama M."/>
            <person name="Kohara Y."/>
            <person name="Fujiyama A."/>
            <person name="Arakawa K."/>
            <person name="Katayama T."/>
            <person name="Toyoda A."/>
            <person name="Kunieda T."/>
        </authorList>
    </citation>
    <scope>NUCLEOTIDE SEQUENCE [LARGE SCALE GENOMIC DNA]</scope>
    <source>
        <strain evidence="2 3">YOKOZUNA-1</strain>
    </source>
</reference>
<evidence type="ECO:0000313" key="2">
    <source>
        <dbReference type="EMBL" id="GAU93260.1"/>
    </source>
</evidence>
<organism evidence="2 3">
    <name type="scientific">Ramazzottius varieornatus</name>
    <name type="common">Water bear</name>
    <name type="synonym">Tardigrade</name>
    <dbReference type="NCBI Taxonomy" id="947166"/>
    <lineage>
        <taxon>Eukaryota</taxon>
        <taxon>Metazoa</taxon>
        <taxon>Ecdysozoa</taxon>
        <taxon>Tardigrada</taxon>
        <taxon>Eutardigrada</taxon>
        <taxon>Parachela</taxon>
        <taxon>Hypsibioidea</taxon>
        <taxon>Ramazzottiidae</taxon>
        <taxon>Ramazzottius</taxon>
    </lineage>
</organism>
<dbReference type="EMBL" id="BDGG01000002">
    <property type="protein sequence ID" value="GAU93260.1"/>
    <property type="molecule type" value="Genomic_DNA"/>
</dbReference>
<name>A0A1D1UXE3_RAMVA</name>
<dbReference type="Proteomes" id="UP000186922">
    <property type="component" value="Unassembled WGS sequence"/>
</dbReference>
<evidence type="ECO:0000256" key="1">
    <source>
        <dbReference type="SAM" id="MobiDB-lite"/>
    </source>
</evidence>
<keyword evidence="3" id="KW-1185">Reference proteome</keyword>
<accession>A0A1D1UXE3</accession>
<proteinExistence type="predicted"/>
<gene>
    <name evidence="2" type="primary">RvY_05226-1</name>
    <name evidence="2" type="synonym">RvY_05226.1</name>
    <name evidence="2" type="ORF">RvY_05226</name>
</gene>
<protein>
    <submittedName>
        <fullName evidence="2">Uncharacterized protein</fullName>
    </submittedName>
</protein>
<comment type="caution">
    <text evidence="2">The sequence shown here is derived from an EMBL/GenBank/DDBJ whole genome shotgun (WGS) entry which is preliminary data.</text>
</comment>
<feature type="region of interest" description="Disordered" evidence="1">
    <location>
        <begin position="90"/>
        <end position="109"/>
    </location>
</feature>
<feature type="compositionally biased region" description="Polar residues" evidence="1">
    <location>
        <begin position="91"/>
        <end position="102"/>
    </location>
</feature>
<dbReference type="AlphaFoldDB" id="A0A1D1UXE3"/>